<organism evidence="1 2">
    <name type="scientific">Madurella fahalii</name>
    <dbReference type="NCBI Taxonomy" id="1157608"/>
    <lineage>
        <taxon>Eukaryota</taxon>
        <taxon>Fungi</taxon>
        <taxon>Dikarya</taxon>
        <taxon>Ascomycota</taxon>
        <taxon>Pezizomycotina</taxon>
        <taxon>Sordariomycetes</taxon>
        <taxon>Sordariomycetidae</taxon>
        <taxon>Sordariales</taxon>
        <taxon>Sordariales incertae sedis</taxon>
        <taxon>Madurella</taxon>
    </lineage>
</organism>
<gene>
    <name evidence="1" type="ORF">MFIFM68171_05939</name>
</gene>
<evidence type="ECO:0000313" key="2">
    <source>
        <dbReference type="Proteomes" id="UP001628179"/>
    </source>
</evidence>
<evidence type="ECO:0000313" key="1">
    <source>
        <dbReference type="EMBL" id="GAB1315729.1"/>
    </source>
</evidence>
<dbReference type="Proteomes" id="UP001628179">
    <property type="component" value="Unassembled WGS sequence"/>
</dbReference>
<dbReference type="GeneID" id="98176682"/>
<sequence length="333" mass="37199">MTPKRVFREPPPTDNFNPFRSGLVRGVLVSGEPDTHETRSVREVSVYGIQAPAANQLTFVPSPTYPAYERLFGPPGFGFPTDRPTTTMWNDIDSFLGWADTEQFCAAPHAMPFGFQGYIEDAERSFPVPSSSRQESVAMARPIRGRRIERPVNRHIPSRICHKHELLTTAGFLSWHGGPSGTIVDIEDVLISSLYFGSYMYEDTFSVLCTEPPRIPTDRTVDPRGDIFEPISFSGMYIWLNGPSPNPPAWVWFYILPGSGAEAGVEFILGGPDIKRIWGDKWTPQQHVEGMPILPEAMSGFTFGAGDPSLAELQSLQQQNQRSLYKFEPNILS</sequence>
<dbReference type="RefSeq" id="XP_070917460.1">
    <property type="nucleotide sequence ID" value="XM_071061359.1"/>
</dbReference>
<name>A0ABQ0GD83_9PEZI</name>
<reference evidence="1 2" key="1">
    <citation type="submission" date="2024-09" db="EMBL/GenBank/DDBJ databases">
        <title>Itraconazole resistance in Madurella fahalii resulting from another homologue of gene encoding cytochrome P450 14-alpha sterol demethylase (CYP51).</title>
        <authorList>
            <person name="Yoshioka I."/>
            <person name="Fahal A.H."/>
            <person name="Kaneko S."/>
            <person name="Yaguchi T."/>
        </authorList>
    </citation>
    <scope>NUCLEOTIDE SEQUENCE [LARGE SCALE GENOMIC DNA]</scope>
    <source>
        <strain evidence="1 2">IFM 68171</strain>
    </source>
</reference>
<comment type="caution">
    <text evidence="1">The sequence shown here is derived from an EMBL/GenBank/DDBJ whole genome shotgun (WGS) entry which is preliminary data.</text>
</comment>
<accession>A0ABQ0GD83</accession>
<protein>
    <submittedName>
        <fullName evidence="1">Uncharacterized protein</fullName>
    </submittedName>
</protein>
<proteinExistence type="predicted"/>
<dbReference type="EMBL" id="BAAFSV010000003">
    <property type="protein sequence ID" value="GAB1315729.1"/>
    <property type="molecule type" value="Genomic_DNA"/>
</dbReference>
<keyword evidence="2" id="KW-1185">Reference proteome</keyword>